<accession>A0A645H522</accession>
<gene>
    <name evidence="1" type="ORF">SDC9_181610</name>
</gene>
<proteinExistence type="predicted"/>
<sequence length="181" mass="19445">MVRGSCVVLHACHPLSLRSSVAGRKRLVTVFSQQVARRFGVGHPAQVAVGESEGCHAGQGALPLAGIVSERASLSRAPRDPDRQLMADQHGLPGWAQLARGVGDRIEHPSGKHDIGFSPRWAQRIDEIAPVAGVEDRHVVLPEDLAGQFVVGLDQPVIDADRELGMGRCDRCKGLLGTFER</sequence>
<organism evidence="1">
    <name type="scientific">bioreactor metagenome</name>
    <dbReference type="NCBI Taxonomy" id="1076179"/>
    <lineage>
        <taxon>unclassified sequences</taxon>
        <taxon>metagenomes</taxon>
        <taxon>ecological metagenomes</taxon>
    </lineage>
</organism>
<reference evidence="1" key="1">
    <citation type="submission" date="2019-08" db="EMBL/GenBank/DDBJ databases">
        <authorList>
            <person name="Kucharzyk K."/>
            <person name="Murdoch R.W."/>
            <person name="Higgins S."/>
            <person name="Loffler F."/>
        </authorList>
    </citation>
    <scope>NUCLEOTIDE SEQUENCE</scope>
</reference>
<evidence type="ECO:0000313" key="1">
    <source>
        <dbReference type="EMBL" id="MPN34117.1"/>
    </source>
</evidence>
<dbReference type="AlphaFoldDB" id="A0A645H522"/>
<name>A0A645H522_9ZZZZ</name>
<dbReference type="EMBL" id="VSSQ01086990">
    <property type="protein sequence ID" value="MPN34117.1"/>
    <property type="molecule type" value="Genomic_DNA"/>
</dbReference>
<comment type="caution">
    <text evidence="1">The sequence shown here is derived from an EMBL/GenBank/DDBJ whole genome shotgun (WGS) entry which is preliminary data.</text>
</comment>
<protein>
    <submittedName>
        <fullName evidence="1">Uncharacterized protein</fullName>
    </submittedName>
</protein>